<dbReference type="Gene3D" id="3.50.50.60">
    <property type="entry name" value="FAD/NAD(P)-binding domain"/>
    <property type="match status" value="1"/>
</dbReference>
<evidence type="ECO:0000256" key="3">
    <source>
        <dbReference type="ARBA" id="ARBA00023033"/>
    </source>
</evidence>
<evidence type="ECO:0000256" key="1">
    <source>
        <dbReference type="ARBA" id="ARBA00007992"/>
    </source>
</evidence>
<keyword evidence="2" id="KW-0560">Oxidoreductase</keyword>
<comment type="similarity">
    <text evidence="1">Belongs to the paxM FAD-dependent monooxygenase family.</text>
</comment>
<dbReference type="InterPro" id="IPR036188">
    <property type="entry name" value="FAD/NAD-bd_sf"/>
</dbReference>
<evidence type="ECO:0000313" key="4">
    <source>
        <dbReference type="EMBL" id="KAF4506045.1"/>
    </source>
</evidence>
<evidence type="ECO:0008006" key="6">
    <source>
        <dbReference type="Google" id="ProtNLM"/>
    </source>
</evidence>
<dbReference type="OrthoDB" id="9993796at2759"/>
<proteinExistence type="inferred from homology"/>
<dbReference type="PANTHER" id="PTHR13789">
    <property type="entry name" value="MONOOXYGENASE"/>
    <property type="match status" value="1"/>
</dbReference>
<name>A0A8H4LVD9_9HYPO</name>
<protein>
    <recommendedName>
        <fullName evidence="6">FAD-binding domain-containing protein</fullName>
    </recommendedName>
</protein>
<dbReference type="AlphaFoldDB" id="A0A8H4LVD9"/>
<evidence type="ECO:0000313" key="5">
    <source>
        <dbReference type="Proteomes" id="UP000557566"/>
    </source>
</evidence>
<reference evidence="4 5" key="1">
    <citation type="journal article" date="2020" name="Genome Biol. Evol.">
        <title>A new high-quality draft genome assembly of the Chinese cordyceps Ophiocordyceps sinensis.</title>
        <authorList>
            <person name="Shu R."/>
            <person name="Zhang J."/>
            <person name="Meng Q."/>
            <person name="Zhang H."/>
            <person name="Zhou G."/>
            <person name="Li M."/>
            <person name="Wu P."/>
            <person name="Zhao Y."/>
            <person name="Chen C."/>
            <person name="Qin Q."/>
        </authorList>
    </citation>
    <scope>NUCLEOTIDE SEQUENCE [LARGE SCALE GENOMIC DNA]</scope>
    <source>
        <strain evidence="4 5">IOZ07</strain>
    </source>
</reference>
<dbReference type="Proteomes" id="UP000557566">
    <property type="component" value="Unassembled WGS sequence"/>
</dbReference>
<keyword evidence="3" id="KW-0503">Monooxygenase</keyword>
<gene>
    <name evidence="4" type="ORF">G6O67_006167</name>
</gene>
<organism evidence="4 5">
    <name type="scientific">Ophiocordyceps sinensis</name>
    <dbReference type="NCBI Taxonomy" id="72228"/>
    <lineage>
        <taxon>Eukaryota</taxon>
        <taxon>Fungi</taxon>
        <taxon>Dikarya</taxon>
        <taxon>Ascomycota</taxon>
        <taxon>Pezizomycotina</taxon>
        <taxon>Sordariomycetes</taxon>
        <taxon>Hypocreomycetidae</taxon>
        <taxon>Hypocreales</taxon>
        <taxon>Ophiocordycipitaceae</taxon>
        <taxon>Ophiocordyceps</taxon>
    </lineage>
</organism>
<dbReference type="PRINTS" id="PR00420">
    <property type="entry name" value="RNGMNOXGNASE"/>
</dbReference>
<sequence length="190" mass="21016">MDIVSGTDLAPVARRDLSAATDMFGAPFLTVHRVNLHTELMRPANVSQGRIEFVDGTVKHADVIVGADGLRSAVRSAVIRDPRHAELLSTGFRAFRFLVPTDKARSDSHDARGTVQNVVGIHPSTESATDAHEQMVRQFEHYDQNLVQLLRNSKDTNCLPLPFMKPLSSWTFGKVVLIGDTAHPERDHVE</sequence>
<dbReference type="InterPro" id="IPR050493">
    <property type="entry name" value="FAD-dep_Monooxygenase_BioMet"/>
</dbReference>
<accession>A0A8H4LVD9</accession>
<keyword evidence="5" id="KW-1185">Reference proteome</keyword>
<dbReference type="PANTHER" id="PTHR13789:SF215">
    <property type="entry name" value="FAD-BINDING DOMAIN-CONTAINING PROTEIN-RELATED"/>
    <property type="match status" value="1"/>
</dbReference>
<dbReference type="EMBL" id="JAAVMX010000007">
    <property type="protein sequence ID" value="KAF4506045.1"/>
    <property type="molecule type" value="Genomic_DNA"/>
</dbReference>
<dbReference type="SUPFAM" id="SSF51905">
    <property type="entry name" value="FAD/NAD(P)-binding domain"/>
    <property type="match status" value="1"/>
</dbReference>
<evidence type="ECO:0000256" key="2">
    <source>
        <dbReference type="ARBA" id="ARBA00023002"/>
    </source>
</evidence>
<dbReference type="GO" id="GO:0004497">
    <property type="term" value="F:monooxygenase activity"/>
    <property type="evidence" value="ECO:0007669"/>
    <property type="project" value="UniProtKB-KW"/>
</dbReference>
<comment type="caution">
    <text evidence="4">The sequence shown here is derived from an EMBL/GenBank/DDBJ whole genome shotgun (WGS) entry which is preliminary data.</text>
</comment>